<organism evidence="5 6">
    <name type="scientific">Shinella sumterensis</name>
    <dbReference type="NCBI Taxonomy" id="1967501"/>
    <lineage>
        <taxon>Bacteria</taxon>
        <taxon>Pseudomonadati</taxon>
        <taxon>Pseudomonadota</taxon>
        <taxon>Alphaproteobacteria</taxon>
        <taxon>Hyphomicrobiales</taxon>
        <taxon>Rhizobiaceae</taxon>
        <taxon>Shinella</taxon>
    </lineage>
</organism>
<sequence>MFERGIGYVVANRREPPKTHHRPGVELRVGFVLARHFTLSAFSLFVDTLRLASDVDDRSGRLLCDWDVISSTPHMIRSSSGIQVSPTTRLGNPERFDYIAVIGGLLDVEEQLDRETIAFLHEASRRRTRIIGVCTGSFILAGSDLLRNRQACVSWLHHSEFKARFPDVRLTSQRLFIEDGGIITCAGGSAVADLAALLVRRHVGESAEKNALEILQLERRREGNEVQCRTPILLPVHFDDRIKAALLCMEQHLDERIGIDEVALSVSLSRRQLERIFHNKTGISPAAAYEQIRLKKALLLIERTSKSLIEIALDVGFASSSHFCRRFRARFGITPNAHRLKSQIPRSLKLEKLR</sequence>
<keyword evidence="1" id="KW-0805">Transcription regulation</keyword>
<dbReference type="SMART" id="SM00342">
    <property type="entry name" value="HTH_ARAC"/>
    <property type="match status" value="1"/>
</dbReference>
<dbReference type="InterPro" id="IPR018062">
    <property type="entry name" value="HTH_AraC-typ_CS"/>
</dbReference>
<proteinExistence type="predicted"/>
<evidence type="ECO:0000256" key="3">
    <source>
        <dbReference type="ARBA" id="ARBA00023163"/>
    </source>
</evidence>
<dbReference type="Pfam" id="PF12833">
    <property type="entry name" value="HTH_18"/>
    <property type="match status" value="1"/>
</dbReference>
<dbReference type="Gene3D" id="1.10.10.60">
    <property type="entry name" value="Homeodomain-like"/>
    <property type="match status" value="1"/>
</dbReference>
<accession>A0AA50CT20</accession>
<dbReference type="InterPro" id="IPR002818">
    <property type="entry name" value="DJ-1/PfpI"/>
</dbReference>
<dbReference type="InterPro" id="IPR018060">
    <property type="entry name" value="HTH_AraC"/>
</dbReference>
<dbReference type="GO" id="GO:0003700">
    <property type="term" value="F:DNA-binding transcription factor activity"/>
    <property type="evidence" value="ECO:0007669"/>
    <property type="project" value="InterPro"/>
</dbReference>
<dbReference type="InterPro" id="IPR020449">
    <property type="entry name" value="Tscrpt_reg_AraC-type_HTH"/>
</dbReference>
<dbReference type="EMBL" id="CP132305">
    <property type="protein sequence ID" value="WLS00897.1"/>
    <property type="molecule type" value="Genomic_DNA"/>
</dbReference>
<keyword evidence="5" id="KW-0614">Plasmid</keyword>
<protein>
    <submittedName>
        <fullName evidence="5">GlxA family transcriptional regulator</fullName>
    </submittedName>
</protein>
<dbReference type="SUPFAM" id="SSF46689">
    <property type="entry name" value="Homeodomain-like"/>
    <property type="match status" value="2"/>
</dbReference>
<dbReference type="Proteomes" id="UP001234585">
    <property type="component" value="Plasmid unnamed3"/>
</dbReference>
<dbReference type="InterPro" id="IPR009057">
    <property type="entry name" value="Homeodomain-like_sf"/>
</dbReference>
<evidence type="ECO:0000259" key="4">
    <source>
        <dbReference type="PROSITE" id="PS01124"/>
    </source>
</evidence>
<keyword evidence="6" id="KW-1185">Reference proteome</keyword>
<dbReference type="AlphaFoldDB" id="A0AA50CT20"/>
<evidence type="ECO:0000313" key="6">
    <source>
        <dbReference type="Proteomes" id="UP001234585"/>
    </source>
</evidence>
<dbReference type="PANTHER" id="PTHR43130">
    <property type="entry name" value="ARAC-FAMILY TRANSCRIPTIONAL REGULATOR"/>
    <property type="match status" value="1"/>
</dbReference>
<keyword evidence="2" id="KW-0238">DNA-binding</keyword>
<geneLocation type="plasmid" evidence="5 6">
    <name>unnamed3</name>
</geneLocation>
<dbReference type="InterPro" id="IPR029062">
    <property type="entry name" value="Class_I_gatase-like"/>
</dbReference>
<evidence type="ECO:0000313" key="5">
    <source>
        <dbReference type="EMBL" id="WLS00897.1"/>
    </source>
</evidence>
<dbReference type="InterPro" id="IPR052158">
    <property type="entry name" value="INH-QAR"/>
</dbReference>
<dbReference type="Pfam" id="PF01965">
    <property type="entry name" value="DJ-1_PfpI"/>
    <property type="match status" value="1"/>
</dbReference>
<dbReference type="RefSeq" id="WP_288081914.1">
    <property type="nucleotide sequence ID" value="NZ_CP132305.1"/>
</dbReference>
<dbReference type="PROSITE" id="PS00041">
    <property type="entry name" value="HTH_ARAC_FAMILY_1"/>
    <property type="match status" value="1"/>
</dbReference>
<dbReference type="SUPFAM" id="SSF52317">
    <property type="entry name" value="Class I glutamine amidotransferase-like"/>
    <property type="match status" value="1"/>
</dbReference>
<dbReference type="PROSITE" id="PS01124">
    <property type="entry name" value="HTH_ARAC_FAMILY_2"/>
    <property type="match status" value="1"/>
</dbReference>
<dbReference type="Gene3D" id="3.40.50.880">
    <property type="match status" value="1"/>
</dbReference>
<feature type="domain" description="HTH araC/xylS-type" evidence="4">
    <location>
        <begin position="243"/>
        <end position="341"/>
    </location>
</feature>
<keyword evidence="3" id="KW-0804">Transcription</keyword>
<reference evidence="5 6" key="1">
    <citation type="submission" date="2023-08" db="EMBL/GenBank/DDBJ databases">
        <title>Pathogen: clinical or host-associated sample.</title>
        <authorList>
            <person name="Hergert J."/>
            <person name="Casey R."/>
            <person name="Wagner J."/>
            <person name="Young E.L."/>
            <person name="Oakeson K.F."/>
        </authorList>
    </citation>
    <scope>NUCLEOTIDE SEQUENCE [LARGE SCALE GENOMIC DNA]</scope>
    <source>
        <strain evidence="5 6">1760953</strain>
        <plasmid evidence="5 6">unnamed3</plasmid>
    </source>
</reference>
<dbReference type="PRINTS" id="PR00032">
    <property type="entry name" value="HTHARAC"/>
</dbReference>
<evidence type="ECO:0000256" key="2">
    <source>
        <dbReference type="ARBA" id="ARBA00023125"/>
    </source>
</evidence>
<dbReference type="GO" id="GO:0043565">
    <property type="term" value="F:sequence-specific DNA binding"/>
    <property type="evidence" value="ECO:0007669"/>
    <property type="project" value="InterPro"/>
</dbReference>
<gene>
    <name evidence="5" type="ORF">Q9313_25520</name>
</gene>
<dbReference type="CDD" id="cd03136">
    <property type="entry name" value="GATase1_AraC_ArgR_like"/>
    <property type="match status" value="1"/>
</dbReference>
<evidence type="ECO:0000256" key="1">
    <source>
        <dbReference type="ARBA" id="ARBA00023015"/>
    </source>
</evidence>
<dbReference type="PANTHER" id="PTHR43130:SF3">
    <property type="entry name" value="HTH-TYPE TRANSCRIPTIONAL REGULATOR RV1931C"/>
    <property type="match status" value="1"/>
</dbReference>
<name>A0AA50CT20_9HYPH</name>